<protein>
    <recommendedName>
        <fullName evidence="7">WD40 repeat-like protein</fullName>
    </recommendedName>
</protein>
<proteinExistence type="predicted"/>
<gene>
    <name evidence="5" type="ORF">HK097_005945</name>
</gene>
<dbReference type="InterPro" id="IPR019775">
    <property type="entry name" value="WD40_repeat_CS"/>
</dbReference>
<feature type="repeat" description="WD" evidence="3">
    <location>
        <begin position="111"/>
        <end position="156"/>
    </location>
</feature>
<keyword evidence="1 3" id="KW-0853">WD repeat</keyword>
<feature type="repeat" description="WD" evidence="3">
    <location>
        <begin position="157"/>
        <end position="196"/>
    </location>
</feature>
<feature type="repeat" description="WD" evidence="3">
    <location>
        <begin position="295"/>
        <end position="320"/>
    </location>
</feature>
<dbReference type="PROSITE" id="PS50294">
    <property type="entry name" value="WD_REPEATS_REGION"/>
    <property type="match status" value="2"/>
</dbReference>
<sequence length="404" mass="44327">MLSNQFGDLVGPNVSNEAENFFQTDRDIELQQKRAAKQADTEAQQAGEPIQLPSKILSFVLVEANPLAALQSPAEKDEDEIGNQADYAYVAESGHVARKVNLKTGKVAKIFKGHTGPVTSVSILYNKSGVDEFIVTGSWDKTLRKWDVKTKETIQTYTGHSDFIKRVIATPAHIYSASSDSTICKWDTTTGETLLVFKGHGRAVEDIVISPDGKTLLSASSDTTINKWNAETGELLATWKEHLTSVYWLAVDWYEGVVWSASADKTVRRWDLETGESDTSLTHPDFCKCVQPVGGALVATGSRDETVRIWDVAREKCVNTFNGHFGEISAMHVRGTTLWTASLDGTIRRWSLLDTPPAIAEVTSAKTPAIENPKPADEKPAATGHSGLTEEEERELAELMSDED</sequence>
<organism evidence="5 6">
    <name type="scientific">Rhizophlyctis rosea</name>
    <dbReference type="NCBI Taxonomy" id="64517"/>
    <lineage>
        <taxon>Eukaryota</taxon>
        <taxon>Fungi</taxon>
        <taxon>Fungi incertae sedis</taxon>
        <taxon>Chytridiomycota</taxon>
        <taxon>Chytridiomycota incertae sedis</taxon>
        <taxon>Chytridiomycetes</taxon>
        <taxon>Rhizophlyctidales</taxon>
        <taxon>Rhizophlyctidaceae</taxon>
        <taxon>Rhizophlyctis</taxon>
    </lineage>
</organism>
<dbReference type="Proteomes" id="UP001212841">
    <property type="component" value="Unassembled WGS sequence"/>
</dbReference>
<dbReference type="EMBL" id="JADGJD010000279">
    <property type="protein sequence ID" value="KAJ3052634.1"/>
    <property type="molecule type" value="Genomic_DNA"/>
</dbReference>
<dbReference type="CDD" id="cd00200">
    <property type="entry name" value="WD40"/>
    <property type="match status" value="1"/>
</dbReference>
<dbReference type="AlphaFoldDB" id="A0AAD5SGC2"/>
<accession>A0AAD5SGC2</accession>
<dbReference type="SMART" id="SM00320">
    <property type="entry name" value="WD40"/>
    <property type="match status" value="6"/>
</dbReference>
<evidence type="ECO:0000313" key="5">
    <source>
        <dbReference type="EMBL" id="KAJ3052634.1"/>
    </source>
</evidence>
<evidence type="ECO:0000256" key="1">
    <source>
        <dbReference type="ARBA" id="ARBA00022574"/>
    </source>
</evidence>
<dbReference type="PRINTS" id="PR00320">
    <property type="entry name" value="GPROTEINBRPT"/>
</dbReference>
<keyword evidence="2" id="KW-0677">Repeat</keyword>
<dbReference type="InterPro" id="IPR015943">
    <property type="entry name" value="WD40/YVTN_repeat-like_dom_sf"/>
</dbReference>
<evidence type="ECO:0000256" key="4">
    <source>
        <dbReference type="SAM" id="MobiDB-lite"/>
    </source>
</evidence>
<feature type="region of interest" description="Disordered" evidence="4">
    <location>
        <begin position="363"/>
        <end position="404"/>
    </location>
</feature>
<reference evidence="5" key="1">
    <citation type="submission" date="2020-05" db="EMBL/GenBank/DDBJ databases">
        <title>Phylogenomic resolution of chytrid fungi.</title>
        <authorList>
            <person name="Stajich J.E."/>
            <person name="Amses K."/>
            <person name="Simmons R."/>
            <person name="Seto K."/>
            <person name="Myers J."/>
            <person name="Bonds A."/>
            <person name="Quandt C.A."/>
            <person name="Barry K."/>
            <person name="Liu P."/>
            <person name="Grigoriev I."/>
            <person name="Longcore J.E."/>
            <person name="James T.Y."/>
        </authorList>
    </citation>
    <scope>NUCLEOTIDE SEQUENCE</scope>
    <source>
        <strain evidence="5">JEL0318</strain>
    </source>
</reference>
<dbReference type="Pfam" id="PF00400">
    <property type="entry name" value="WD40"/>
    <property type="match status" value="5"/>
</dbReference>
<evidence type="ECO:0000313" key="6">
    <source>
        <dbReference type="Proteomes" id="UP001212841"/>
    </source>
</evidence>
<dbReference type="SUPFAM" id="SSF50998">
    <property type="entry name" value="Quinoprotein alcohol dehydrogenase-like"/>
    <property type="match status" value="1"/>
</dbReference>
<keyword evidence="6" id="KW-1185">Reference proteome</keyword>
<dbReference type="PROSITE" id="PS00678">
    <property type="entry name" value="WD_REPEATS_1"/>
    <property type="match status" value="1"/>
</dbReference>
<evidence type="ECO:0000256" key="3">
    <source>
        <dbReference type="PROSITE-ProRule" id="PRU00221"/>
    </source>
</evidence>
<evidence type="ECO:0000256" key="2">
    <source>
        <dbReference type="ARBA" id="ARBA00022737"/>
    </source>
</evidence>
<dbReference type="Gene3D" id="2.130.10.10">
    <property type="entry name" value="YVTN repeat-like/Quinoprotein amine dehydrogenase"/>
    <property type="match status" value="3"/>
</dbReference>
<feature type="repeat" description="WD" evidence="3">
    <location>
        <begin position="239"/>
        <end position="280"/>
    </location>
</feature>
<dbReference type="InterPro" id="IPR001680">
    <property type="entry name" value="WD40_rpt"/>
</dbReference>
<dbReference type="InterPro" id="IPR011047">
    <property type="entry name" value="Quinoprotein_ADH-like_sf"/>
</dbReference>
<feature type="compositionally biased region" description="Acidic residues" evidence="4">
    <location>
        <begin position="389"/>
        <end position="404"/>
    </location>
</feature>
<dbReference type="PROSITE" id="PS50082">
    <property type="entry name" value="WD_REPEATS_2"/>
    <property type="match status" value="5"/>
</dbReference>
<name>A0AAD5SGC2_9FUNG</name>
<dbReference type="InterPro" id="IPR020472">
    <property type="entry name" value="WD40_PAC1"/>
</dbReference>
<dbReference type="PANTHER" id="PTHR22847">
    <property type="entry name" value="WD40 REPEAT PROTEIN"/>
    <property type="match status" value="1"/>
</dbReference>
<evidence type="ECO:0008006" key="7">
    <source>
        <dbReference type="Google" id="ProtNLM"/>
    </source>
</evidence>
<comment type="caution">
    <text evidence="5">The sequence shown here is derived from an EMBL/GenBank/DDBJ whole genome shotgun (WGS) entry which is preliminary data.</text>
</comment>
<dbReference type="GO" id="GO:1990234">
    <property type="term" value="C:transferase complex"/>
    <property type="evidence" value="ECO:0007669"/>
    <property type="project" value="UniProtKB-ARBA"/>
</dbReference>
<dbReference type="PANTHER" id="PTHR22847:SF637">
    <property type="entry name" value="WD REPEAT DOMAIN 5B"/>
    <property type="match status" value="1"/>
</dbReference>
<feature type="repeat" description="WD" evidence="3">
    <location>
        <begin position="197"/>
        <end position="238"/>
    </location>
</feature>